<reference evidence="3 4" key="1">
    <citation type="submission" date="2020-07" db="EMBL/GenBank/DDBJ databases">
        <title>Sequencing the genomes of 1000 actinobacteria strains.</title>
        <authorList>
            <person name="Klenk H.-P."/>
        </authorList>
    </citation>
    <scope>NUCLEOTIDE SEQUENCE [LARGE SCALE GENOMIC DNA]</scope>
    <source>
        <strain evidence="3 4">DSM 104001</strain>
    </source>
</reference>
<dbReference type="InterPro" id="IPR017517">
    <property type="entry name" value="Maleyloyr_isom"/>
</dbReference>
<dbReference type="RefSeq" id="WP_179721335.1">
    <property type="nucleotide sequence ID" value="NZ_JACBZT010000001.1"/>
</dbReference>
<dbReference type="Proteomes" id="UP000541969">
    <property type="component" value="Unassembled WGS sequence"/>
</dbReference>
<organism evidence="3 4">
    <name type="scientific">Petropleomorpha daqingensis</name>
    <dbReference type="NCBI Taxonomy" id="2026353"/>
    <lineage>
        <taxon>Bacteria</taxon>
        <taxon>Bacillati</taxon>
        <taxon>Actinomycetota</taxon>
        <taxon>Actinomycetes</taxon>
        <taxon>Geodermatophilales</taxon>
        <taxon>Geodermatophilaceae</taxon>
        <taxon>Petropleomorpha</taxon>
    </lineage>
</organism>
<feature type="domain" description="tRNA wybutosine-synthesis" evidence="1">
    <location>
        <begin position="185"/>
        <end position="235"/>
    </location>
</feature>
<evidence type="ECO:0000259" key="2">
    <source>
        <dbReference type="Pfam" id="PF11716"/>
    </source>
</evidence>
<comment type="caution">
    <text evidence="3">The sequence shown here is derived from an EMBL/GenBank/DDBJ whole genome shotgun (WGS) entry which is preliminary data.</text>
</comment>
<evidence type="ECO:0000313" key="3">
    <source>
        <dbReference type="EMBL" id="NYJ08611.1"/>
    </source>
</evidence>
<dbReference type="AlphaFoldDB" id="A0A853CN43"/>
<protein>
    <submittedName>
        <fullName evidence="3">Uncharacterized protein (TIGR03084 family)</fullName>
    </submittedName>
</protein>
<feature type="domain" description="Mycothiol-dependent maleylpyruvate isomerase metal-binding" evidence="2">
    <location>
        <begin position="12"/>
        <end position="147"/>
    </location>
</feature>
<dbReference type="InterPro" id="IPR024344">
    <property type="entry name" value="MDMPI_metal-binding"/>
</dbReference>
<gene>
    <name evidence="3" type="ORF">GGQ55_004889</name>
</gene>
<dbReference type="InterPro" id="IPR017518">
    <property type="entry name" value="CHP03084"/>
</dbReference>
<name>A0A853CN43_9ACTN</name>
<accession>A0A853CN43</accession>
<dbReference type="SUPFAM" id="SSF109854">
    <property type="entry name" value="DinB/YfiT-like putative metalloenzymes"/>
    <property type="match status" value="1"/>
</dbReference>
<dbReference type="Pfam" id="PF08608">
    <property type="entry name" value="Wyosine_form"/>
    <property type="match status" value="1"/>
</dbReference>
<dbReference type="InterPro" id="IPR034660">
    <property type="entry name" value="DinB/YfiT-like"/>
</dbReference>
<dbReference type="Pfam" id="PF11716">
    <property type="entry name" value="MDMPI_N"/>
    <property type="match status" value="1"/>
</dbReference>
<evidence type="ECO:0000259" key="1">
    <source>
        <dbReference type="Pfam" id="PF08608"/>
    </source>
</evidence>
<evidence type="ECO:0000313" key="4">
    <source>
        <dbReference type="Proteomes" id="UP000541969"/>
    </source>
</evidence>
<dbReference type="NCBIfam" id="TIGR03083">
    <property type="entry name" value="maleylpyruvate isomerase family mycothiol-dependent enzyme"/>
    <property type="match status" value="1"/>
</dbReference>
<dbReference type="EMBL" id="JACBZT010000001">
    <property type="protein sequence ID" value="NYJ08611.1"/>
    <property type="molecule type" value="Genomic_DNA"/>
</dbReference>
<proteinExistence type="predicted"/>
<dbReference type="InterPro" id="IPR013917">
    <property type="entry name" value="tRNA_wybutosine-synth"/>
</dbReference>
<dbReference type="Gene3D" id="1.20.120.450">
    <property type="entry name" value="dinb family like domain"/>
    <property type="match status" value="1"/>
</dbReference>
<dbReference type="GO" id="GO:0046872">
    <property type="term" value="F:metal ion binding"/>
    <property type="evidence" value="ECO:0007669"/>
    <property type="project" value="InterPro"/>
</dbReference>
<keyword evidence="4" id="KW-1185">Reference proteome</keyword>
<sequence>MAVDMGVLTADLAAESADLYEVLSVLAEPEWNRDTPAAGWTVRDQVTHLAYFDGTAVLSATDPERFRADTEAITAEGPDFPDRIAEKYRGLSGAEAFAWLQRERRDYLDTFGALDPGTQLPWYGPPMSAASSVTARLMETWAHGQDVVDALGLTRRPTLRLRHVAHLGVRTFGWSFVVRGEEPPTVPVRVELTGPDGEPWTWGPEDAADRVTGPAEDFCLLVVQRRHRSQTALTATGPVADRWLDVAQAFAGAPGRGRTA</sequence>
<dbReference type="NCBIfam" id="TIGR03084">
    <property type="entry name" value="TIGR03084 family metal-binding protein"/>
    <property type="match status" value="1"/>
</dbReference>